<reference evidence="13 14" key="1">
    <citation type="submission" date="2020-08" db="EMBL/GenBank/DDBJ databases">
        <title>Genomic Encyclopedia of Type Strains, Phase IV (KMG-IV): sequencing the most valuable type-strain genomes for metagenomic binning, comparative biology and taxonomic classification.</title>
        <authorList>
            <person name="Goeker M."/>
        </authorList>
    </citation>
    <scope>NUCLEOTIDE SEQUENCE [LARGE SCALE GENOMIC DNA]</scope>
    <source>
        <strain evidence="13 14">DSM 15743</strain>
    </source>
</reference>
<name>A0A7W6N7W1_9HYPH</name>
<comment type="function">
    <text evidence="11">Catalyzes the hydrolysis of the adenine ring of phosphoribosyl-AMP.</text>
</comment>
<comment type="similarity">
    <text evidence="5">In the C-terminal section; belongs to the PRA-PH family.</text>
</comment>
<evidence type="ECO:0000256" key="9">
    <source>
        <dbReference type="ARBA" id="ARBA00022801"/>
    </source>
</evidence>
<keyword evidence="11" id="KW-0862">Zinc</keyword>
<evidence type="ECO:0000313" key="14">
    <source>
        <dbReference type="Proteomes" id="UP000519439"/>
    </source>
</evidence>
<feature type="binding site" evidence="11">
    <location>
        <position position="95"/>
    </location>
    <ligand>
        <name>Mg(2+)</name>
        <dbReference type="ChEBI" id="CHEBI:18420"/>
    </ligand>
</feature>
<dbReference type="AlphaFoldDB" id="A0A7W6N7W1"/>
<evidence type="ECO:0000256" key="8">
    <source>
        <dbReference type="ARBA" id="ARBA00022605"/>
    </source>
</evidence>
<keyword evidence="11" id="KW-0479">Metal-binding</keyword>
<organism evidence="13 14">
    <name type="scientific">Microvirga flocculans</name>
    <dbReference type="NCBI Taxonomy" id="217168"/>
    <lineage>
        <taxon>Bacteria</taxon>
        <taxon>Pseudomonadati</taxon>
        <taxon>Pseudomonadota</taxon>
        <taxon>Alphaproteobacteria</taxon>
        <taxon>Hyphomicrobiales</taxon>
        <taxon>Methylobacteriaceae</taxon>
        <taxon>Microvirga</taxon>
    </lineage>
</organism>
<dbReference type="EC" id="3.5.4.19" evidence="11"/>
<evidence type="ECO:0000256" key="5">
    <source>
        <dbReference type="ARBA" id="ARBA00007731"/>
    </source>
</evidence>
<feature type="binding site" evidence="11">
    <location>
        <position position="97"/>
    </location>
    <ligand>
        <name>Mg(2+)</name>
        <dbReference type="ChEBI" id="CHEBI:18420"/>
    </ligand>
</feature>
<dbReference type="Proteomes" id="UP000519439">
    <property type="component" value="Unassembled WGS sequence"/>
</dbReference>
<comment type="subcellular location">
    <subcellularLocation>
        <location evidence="11">Cytoplasm</location>
    </subcellularLocation>
</comment>
<comment type="pathway">
    <text evidence="4">Amino-acid biosynthesis; L-histidine biosynthesis; L-histidine from 5-phospho-alpha-D-ribose 1-diphosphate: step 2/9.</text>
</comment>
<comment type="cofactor">
    <cofactor evidence="11">
        <name>Zn(2+)</name>
        <dbReference type="ChEBI" id="CHEBI:29105"/>
    </cofactor>
    <text evidence="11">Binds 1 zinc ion per subunit.</text>
</comment>
<dbReference type="GO" id="GO:0004636">
    <property type="term" value="F:phosphoribosyl-ATP diphosphatase activity"/>
    <property type="evidence" value="ECO:0007669"/>
    <property type="project" value="UniProtKB-EC"/>
</dbReference>
<evidence type="ECO:0000256" key="2">
    <source>
        <dbReference type="ARBA" id="ARBA00001460"/>
    </source>
</evidence>
<feature type="binding site" evidence="11">
    <location>
        <position position="99"/>
    </location>
    <ligand>
        <name>Mg(2+)</name>
        <dbReference type="ChEBI" id="CHEBI:18420"/>
    </ligand>
</feature>
<comment type="catalytic activity">
    <reaction evidence="1 11">
        <text>1-(5-phospho-beta-D-ribosyl)-5'-AMP + H2O = 1-(5-phospho-beta-D-ribosyl)-5-[(5-phospho-beta-D-ribosylamino)methylideneamino]imidazole-4-carboxamide</text>
        <dbReference type="Rhea" id="RHEA:20049"/>
        <dbReference type="ChEBI" id="CHEBI:15377"/>
        <dbReference type="ChEBI" id="CHEBI:58435"/>
        <dbReference type="ChEBI" id="CHEBI:59457"/>
        <dbReference type="EC" id="3.5.4.19"/>
    </reaction>
</comment>
<evidence type="ECO:0000259" key="12">
    <source>
        <dbReference type="Pfam" id="PF01502"/>
    </source>
</evidence>
<sequence>MSAVSSNPFPAPGSKAELEEGAVLSPRFGADGLITCIATDAATGEILMVAHMNPEALAKTIETGEAWYWSRSRGELWHKGATSGQIQTVEEMRIDCDQDALLLKVTVAGDGGCCHTGRRSCFYRKVEIAGGKPSLVVD</sequence>
<comment type="similarity">
    <text evidence="6">In the N-terminal section; belongs to the PRA-CH family.</text>
</comment>
<dbReference type="PANTHER" id="PTHR42945:SF1">
    <property type="entry name" value="HISTIDINE BIOSYNTHESIS BIFUNCTIONAL PROTEIN HIS7"/>
    <property type="match status" value="1"/>
</dbReference>
<dbReference type="GO" id="GO:0004635">
    <property type="term" value="F:phosphoribosyl-AMP cyclohydrolase activity"/>
    <property type="evidence" value="ECO:0007669"/>
    <property type="project" value="UniProtKB-UniRule"/>
</dbReference>
<feature type="binding site" evidence="11">
    <location>
        <position position="96"/>
    </location>
    <ligand>
        <name>Zn(2+)</name>
        <dbReference type="ChEBI" id="CHEBI:29105"/>
        <note>ligand shared between dimeric partners</note>
    </ligand>
</feature>
<dbReference type="SUPFAM" id="SSF141734">
    <property type="entry name" value="HisI-like"/>
    <property type="match status" value="1"/>
</dbReference>
<dbReference type="Pfam" id="PF01502">
    <property type="entry name" value="PRA-CH"/>
    <property type="match status" value="1"/>
</dbReference>
<evidence type="ECO:0000256" key="4">
    <source>
        <dbReference type="ARBA" id="ARBA00005204"/>
    </source>
</evidence>
<dbReference type="InterPro" id="IPR038019">
    <property type="entry name" value="PRib_AMP_CycHydrolase_sf"/>
</dbReference>
<feature type="binding site" evidence="11">
    <location>
        <position position="114"/>
    </location>
    <ligand>
        <name>Zn(2+)</name>
        <dbReference type="ChEBI" id="CHEBI:29105"/>
        <note>ligand shared between dimeric partners</note>
    </ligand>
</feature>
<keyword evidence="11" id="KW-0460">Magnesium</keyword>
<evidence type="ECO:0000256" key="10">
    <source>
        <dbReference type="ARBA" id="ARBA00023102"/>
    </source>
</evidence>
<dbReference type="RefSeq" id="WP_027315468.1">
    <property type="nucleotide sequence ID" value="NZ_JACIDC010000004.1"/>
</dbReference>
<protein>
    <recommendedName>
        <fullName evidence="11">Phosphoribosyl-AMP cyclohydrolase</fullName>
        <shortName evidence="11">PRA-CH</shortName>
        <ecNumber evidence="11">3.5.4.19</ecNumber>
    </recommendedName>
</protein>
<keyword evidence="14" id="KW-1185">Reference proteome</keyword>
<dbReference type="GO" id="GO:0008270">
    <property type="term" value="F:zinc ion binding"/>
    <property type="evidence" value="ECO:0007669"/>
    <property type="project" value="UniProtKB-UniRule"/>
</dbReference>
<accession>A0A7W6N7W1</accession>
<keyword evidence="10 11" id="KW-0368">Histidine biosynthesis</keyword>
<keyword evidence="8 11" id="KW-0028">Amino-acid biosynthesis</keyword>
<comment type="pathway">
    <text evidence="3 11">Amino-acid biosynthesis; L-histidine biosynthesis; L-histidine from 5-phospho-alpha-D-ribose 1-diphosphate: step 3/9.</text>
</comment>
<dbReference type="InterPro" id="IPR002496">
    <property type="entry name" value="PRib_AMP_CycHydrolase_dom"/>
</dbReference>
<feature type="domain" description="Phosphoribosyl-AMP cyclohydrolase" evidence="12">
    <location>
        <begin position="48"/>
        <end position="123"/>
    </location>
</feature>
<feature type="binding site" evidence="11">
    <location>
        <position position="121"/>
    </location>
    <ligand>
        <name>Zn(2+)</name>
        <dbReference type="ChEBI" id="CHEBI:29105"/>
        <note>ligand shared between dimeric partners</note>
    </ligand>
</feature>
<dbReference type="GO" id="GO:0000287">
    <property type="term" value="F:magnesium ion binding"/>
    <property type="evidence" value="ECO:0007669"/>
    <property type="project" value="UniProtKB-UniRule"/>
</dbReference>
<keyword evidence="7 11" id="KW-0963">Cytoplasm</keyword>
<dbReference type="UniPathway" id="UPA00031">
    <property type="reaction ID" value="UER00008"/>
</dbReference>
<evidence type="ECO:0000256" key="3">
    <source>
        <dbReference type="ARBA" id="ARBA00005169"/>
    </source>
</evidence>
<dbReference type="InterPro" id="IPR026660">
    <property type="entry name" value="PRA-CH"/>
</dbReference>
<evidence type="ECO:0000256" key="7">
    <source>
        <dbReference type="ARBA" id="ARBA00022490"/>
    </source>
</evidence>
<comment type="caution">
    <text evidence="13">The sequence shown here is derived from an EMBL/GenBank/DDBJ whole genome shotgun (WGS) entry which is preliminary data.</text>
</comment>
<dbReference type="NCBIfam" id="NF000768">
    <property type="entry name" value="PRK00051.1"/>
    <property type="match status" value="1"/>
</dbReference>
<dbReference type="EMBL" id="JACIDC010000004">
    <property type="protein sequence ID" value="MBB4039976.1"/>
    <property type="molecule type" value="Genomic_DNA"/>
</dbReference>
<evidence type="ECO:0000256" key="6">
    <source>
        <dbReference type="ARBA" id="ARBA00008299"/>
    </source>
</evidence>
<dbReference type="GO" id="GO:0000105">
    <property type="term" value="P:L-histidine biosynthetic process"/>
    <property type="evidence" value="ECO:0007669"/>
    <property type="project" value="UniProtKB-UniRule"/>
</dbReference>
<evidence type="ECO:0000313" key="13">
    <source>
        <dbReference type="EMBL" id="MBB4039976.1"/>
    </source>
</evidence>
<proteinExistence type="inferred from homology"/>
<comment type="catalytic activity">
    <reaction evidence="2">
        <text>1-(5-phospho-beta-D-ribosyl)-ATP + H2O = 1-(5-phospho-beta-D-ribosyl)-5'-AMP + diphosphate + H(+)</text>
        <dbReference type="Rhea" id="RHEA:22828"/>
        <dbReference type="ChEBI" id="CHEBI:15377"/>
        <dbReference type="ChEBI" id="CHEBI:15378"/>
        <dbReference type="ChEBI" id="CHEBI:33019"/>
        <dbReference type="ChEBI" id="CHEBI:59457"/>
        <dbReference type="ChEBI" id="CHEBI:73183"/>
        <dbReference type="EC" id="3.6.1.31"/>
    </reaction>
</comment>
<dbReference type="GO" id="GO:0005737">
    <property type="term" value="C:cytoplasm"/>
    <property type="evidence" value="ECO:0007669"/>
    <property type="project" value="UniProtKB-SubCell"/>
</dbReference>
<dbReference type="PANTHER" id="PTHR42945">
    <property type="entry name" value="HISTIDINE BIOSYNTHESIS BIFUNCTIONAL PROTEIN"/>
    <property type="match status" value="1"/>
</dbReference>
<evidence type="ECO:0000256" key="11">
    <source>
        <dbReference type="HAMAP-Rule" id="MF_01021"/>
    </source>
</evidence>
<dbReference type="HAMAP" id="MF_01021">
    <property type="entry name" value="HisI"/>
    <property type="match status" value="1"/>
</dbReference>
<evidence type="ECO:0000256" key="1">
    <source>
        <dbReference type="ARBA" id="ARBA00000024"/>
    </source>
</evidence>
<comment type="cofactor">
    <cofactor evidence="11">
        <name>Mg(2+)</name>
        <dbReference type="ChEBI" id="CHEBI:18420"/>
    </cofactor>
    <text evidence="11">Binds 1 Mg(2+) ion per subunit.</text>
</comment>
<dbReference type="Gene3D" id="3.10.20.810">
    <property type="entry name" value="Phosphoribosyl-AMP cyclohydrolase"/>
    <property type="match status" value="1"/>
</dbReference>
<keyword evidence="9 11" id="KW-0378">Hydrolase</keyword>
<dbReference type="FunFam" id="3.10.20.810:FF:000001">
    <property type="entry name" value="Histidine biosynthesis bifunctional protein HisIE"/>
    <property type="match status" value="1"/>
</dbReference>
<dbReference type="Gene3D" id="4.10.80.70">
    <property type="match status" value="1"/>
</dbReference>
<comment type="subunit">
    <text evidence="11">Homodimer.</text>
</comment>
<gene>
    <name evidence="11" type="primary">hisI</name>
    <name evidence="13" type="ORF">GGR34_001623</name>
</gene>
<comment type="similarity">
    <text evidence="11">Belongs to the PRA-CH family.</text>
</comment>